<dbReference type="AlphaFoldDB" id="A0AAP9H5R9"/>
<evidence type="ECO:0000256" key="1">
    <source>
        <dbReference type="SAM" id="Phobius"/>
    </source>
</evidence>
<name>A0AAP9H5R9_9GAMM</name>
<evidence type="ECO:0000313" key="4">
    <source>
        <dbReference type="Proteomes" id="UP000424872"/>
    </source>
</evidence>
<accession>A0AAP9H5R9</accession>
<evidence type="ECO:0000313" key="3">
    <source>
        <dbReference type="EMBL" id="QGR07173.1"/>
    </source>
</evidence>
<dbReference type="EMBL" id="JAUOOM010000047">
    <property type="protein sequence ID" value="MDO6410072.1"/>
    <property type="molecule type" value="Genomic_DNA"/>
</dbReference>
<keyword evidence="5" id="KW-1185">Reference proteome</keyword>
<keyword evidence="1" id="KW-0812">Transmembrane</keyword>
<evidence type="ECO:0000313" key="2">
    <source>
        <dbReference type="EMBL" id="MDO6410072.1"/>
    </source>
</evidence>
<reference evidence="3" key="2">
    <citation type="journal article" date="2020" name="Environ. Microbiol.">
        <title>The extreme plant-growth-promoting properties of Pantoea phytobeneficialis MSR2 revealed by functional and genomic analysis.</title>
        <authorList>
            <person name="Nascimento F.X."/>
            <person name="Hernandez A.G."/>
            <person name="Glick B.R."/>
            <person name="Rossi M.J."/>
        </authorList>
    </citation>
    <scope>NUCLEOTIDE SEQUENCE</scope>
    <source>
        <strain evidence="3">MSR2</strain>
    </source>
</reference>
<dbReference type="Proteomes" id="UP001171299">
    <property type="component" value="Unassembled WGS sequence"/>
</dbReference>
<evidence type="ECO:0000313" key="5">
    <source>
        <dbReference type="Proteomes" id="UP001171299"/>
    </source>
</evidence>
<dbReference type="Proteomes" id="UP000424872">
    <property type="component" value="Chromosome"/>
</dbReference>
<sequence>MTIWTAILGYSLSELPALFLFPHFTQQLNWKIFLTRITVLIPVSAALAKAFAILCVRLYKSPLLSTTAQKDDAAVRRARQICVYLAFTQAVSRMFSPCVGGDKSNEPPFLFLRFTALNVRAGNPFHFHFCFSLQSKFCSLR</sequence>
<dbReference type="RefSeq" id="WP_208723662.1">
    <property type="nucleotide sequence ID" value="NZ_CP024636.1"/>
</dbReference>
<keyword evidence="1" id="KW-1133">Transmembrane helix</keyword>
<dbReference type="EMBL" id="CP024636">
    <property type="protein sequence ID" value="QGR07173.1"/>
    <property type="molecule type" value="Genomic_DNA"/>
</dbReference>
<protein>
    <submittedName>
        <fullName evidence="3">Uncharacterized protein</fullName>
    </submittedName>
</protein>
<proteinExistence type="predicted"/>
<reference evidence="4" key="1">
    <citation type="submission" date="2017-11" db="EMBL/GenBank/DDBJ databases">
        <title>Genome sequence of Pantoea sp. MSR2.</title>
        <authorList>
            <person name="Nascimento F.X."/>
        </authorList>
    </citation>
    <scope>NUCLEOTIDE SEQUENCE [LARGE SCALE GENOMIC DNA]</scope>
    <source>
        <strain evidence="4">MSR2</strain>
    </source>
</reference>
<dbReference type="KEGG" id="ppho:CTZ24_12385"/>
<organism evidence="3 4">
    <name type="scientific">Pantoea phytobeneficialis</name>
    <dbReference type="NCBI Taxonomy" id="2052056"/>
    <lineage>
        <taxon>Bacteria</taxon>
        <taxon>Pseudomonadati</taxon>
        <taxon>Pseudomonadota</taxon>
        <taxon>Gammaproteobacteria</taxon>
        <taxon>Enterobacterales</taxon>
        <taxon>Erwiniaceae</taxon>
        <taxon>Pantoea</taxon>
    </lineage>
</organism>
<feature type="transmembrane region" description="Helical" evidence="1">
    <location>
        <begin position="37"/>
        <end position="59"/>
    </location>
</feature>
<gene>
    <name evidence="3" type="ORF">CTZ24_12385</name>
    <name evidence="2" type="ORF">Q3404_26230</name>
</gene>
<keyword evidence="1" id="KW-0472">Membrane</keyword>
<reference evidence="2" key="3">
    <citation type="submission" date="2023-07" db="EMBL/GenBank/DDBJ databases">
        <title>The extreme plant-growth-promoting properties of Pantoea phytobeneficialis PF55 revealed by functional and genomic analysis.</title>
        <authorList>
            <person name="Nascimento F.X."/>
            <person name="Marcio R.J."/>
        </authorList>
    </citation>
    <scope>NUCLEOTIDE SEQUENCE</scope>
    <source>
        <strain evidence="2">PF55</strain>
    </source>
</reference>